<protein>
    <recommendedName>
        <fullName evidence="4">Mab-21-like nucleotidyltransferase domain-containing protein</fullName>
    </recommendedName>
</protein>
<dbReference type="PANTHER" id="PTHR10656:SF42">
    <property type="entry name" value="CYCLIC GMP-AMP SYNTHASE-LIKE PROTEIN-RELATED"/>
    <property type="match status" value="1"/>
</dbReference>
<dbReference type="EMBL" id="UYJE01007735">
    <property type="protein sequence ID" value="VDI57523.1"/>
    <property type="molecule type" value="Genomic_DNA"/>
</dbReference>
<comment type="similarity">
    <text evidence="1">Belongs to the mab-21 family.</text>
</comment>
<evidence type="ECO:0000313" key="2">
    <source>
        <dbReference type="EMBL" id="VDI57523.1"/>
    </source>
</evidence>
<proteinExistence type="inferred from homology"/>
<name>A0A8B6G1Y4_MYTGA</name>
<dbReference type="OrthoDB" id="10416002at2759"/>
<evidence type="ECO:0000256" key="1">
    <source>
        <dbReference type="ARBA" id="ARBA00008307"/>
    </source>
</evidence>
<gene>
    <name evidence="2" type="ORF">MGAL_10B012753</name>
</gene>
<sequence>MASDDTTRNLSLSLYHYLCQNIVGYEDHVKTIRMMNNVRDNLVTDQKVCITSGSFGEGIEMKGSDIDVMHILKEIKVYETMSSVVKIYDKTYLSMYMEETKPGFTSLLLEYTNAVDVLPMCTDDRGNLFLSNLKFKQRFERPRMNVDHGPCLSDQDGLYDYCFCLHSESWVTPAKQWILRPNNSWPCPEVKQNIIDHGVLFVPIGIKGSANEEIEWRLSFSVGEKLLIYAFSHTQLLCYALLKILLKDAINVDTQCEALLCS</sequence>
<keyword evidence="3" id="KW-1185">Reference proteome</keyword>
<organism evidence="2 3">
    <name type="scientific">Mytilus galloprovincialis</name>
    <name type="common">Mediterranean mussel</name>
    <dbReference type="NCBI Taxonomy" id="29158"/>
    <lineage>
        <taxon>Eukaryota</taxon>
        <taxon>Metazoa</taxon>
        <taxon>Spiralia</taxon>
        <taxon>Lophotrochozoa</taxon>
        <taxon>Mollusca</taxon>
        <taxon>Bivalvia</taxon>
        <taxon>Autobranchia</taxon>
        <taxon>Pteriomorphia</taxon>
        <taxon>Mytilida</taxon>
        <taxon>Mytiloidea</taxon>
        <taxon>Mytilidae</taxon>
        <taxon>Mytilinae</taxon>
        <taxon>Mytilus</taxon>
    </lineage>
</organism>
<evidence type="ECO:0008006" key="4">
    <source>
        <dbReference type="Google" id="ProtNLM"/>
    </source>
</evidence>
<dbReference type="AlphaFoldDB" id="A0A8B6G1Y4"/>
<comment type="caution">
    <text evidence="2">The sequence shown here is derived from an EMBL/GenBank/DDBJ whole genome shotgun (WGS) entry which is preliminary data.</text>
</comment>
<evidence type="ECO:0000313" key="3">
    <source>
        <dbReference type="Proteomes" id="UP000596742"/>
    </source>
</evidence>
<accession>A0A8B6G1Y4</accession>
<reference evidence="2" key="1">
    <citation type="submission" date="2018-11" db="EMBL/GenBank/DDBJ databases">
        <authorList>
            <person name="Alioto T."/>
            <person name="Alioto T."/>
        </authorList>
    </citation>
    <scope>NUCLEOTIDE SEQUENCE</scope>
</reference>
<dbReference type="Proteomes" id="UP000596742">
    <property type="component" value="Unassembled WGS sequence"/>
</dbReference>
<dbReference type="PANTHER" id="PTHR10656">
    <property type="entry name" value="CELL FATE DETERMINING PROTEIN MAB21-RELATED"/>
    <property type="match status" value="1"/>
</dbReference>